<organism evidence="2 3">
    <name type="scientific">Gigaspora rosea</name>
    <dbReference type="NCBI Taxonomy" id="44941"/>
    <lineage>
        <taxon>Eukaryota</taxon>
        <taxon>Fungi</taxon>
        <taxon>Fungi incertae sedis</taxon>
        <taxon>Mucoromycota</taxon>
        <taxon>Glomeromycotina</taxon>
        <taxon>Glomeromycetes</taxon>
        <taxon>Diversisporales</taxon>
        <taxon>Gigasporaceae</taxon>
        <taxon>Gigaspora</taxon>
    </lineage>
</organism>
<accession>A0A397UCR1</accession>
<dbReference type="Proteomes" id="UP000266673">
    <property type="component" value="Unassembled WGS sequence"/>
</dbReference>
<feature type="domain" description="Protein kinase" evidence="1">
    <location>
        <begin position="15"/>
        <end position="298"/>
    </location>
</feature>
<feature type="domain" description="Protein kinase" evidence="1">
    <location>
        <begin position="291"/>
        <end position="465"/>
    </location>
</feature>
<dbReference type="PANTHER" id="PTHR44329">
    <property type="entry name" value="SERINE/THREONINE-PROTEIN KINASE TNNI3K-RELATED"/>
    <property type="match status" value="1"/>
</dbReference>
<dbReference type="Pfam" id="PF07714">
    <property type="entry name" value="PK_Tyr_Ser-Thr"/>
    <property type="match status" value="2"/>
</dbReference>
<dbReference type="InterPro" id="IPR001245">
    <property type="entry name" value="Ser-Thr/Tyr_kinase_cat_dom"/>
</dbReference>
<keyword evidence="2" id="KW-0808">Transferase</keyword>
<keyword evidence="3" id="KW-1185">Reference proteome</keyword>
<keyword evidence="2" id="KW-0418">Kinase</keyword>
<evidence type="ECO:0000313" key="2">
    <source>
        <dbReference type="EMBL" id="RIB06938.1"/>
    </source>
</evidence>
<comment type="caution">
    <text evidence="2">The sequence shown here is derived from an EMBL/GenBank/DDBJ whole genome shotgun (WGS) entry which is preliminary data.</text>
</comment>
<evidence type="ECO:0000313" key="3">
    <source>
        <dbReference type="Proteomes" id="UP000266673"/>
    </source>
</evidence>
<protein>
    <submittedName>
        <fullName evidence="2">Kinase-like domain-containing protein</fullName>
    </submittedName>
</protein>
<dbReference type="EMBL" id="QKWP01001736">
    <property type="protein sequence ID" value="RIB06938.1"/>
    <property type="molecule type" value="Genomic_DNA"/>
</dbReference>
<gene>
    <name evidence="2" type="ORF">C2G38_2147809</name>
</gene>
<dbReference type="InterPro" id="IPR011009">
    <property type="entry name" value="Kinase-like_dom_sf"/>
</dbReference>
<dbReference type="GO" id="GO:0005524">
    <property type="term" value="F:ATP binding"/>
    <property type="evidence" value="ECO:0007669"/>
    <property type="project" value="InterPro"/>
</dbReference>
<dbReference type="GO" id="GO:0004674">
    <property type="term" value="F:protein serine/threonine kinase activity"/>
    <property type="evidence" value="ECO:0007669"/>
    <property type="project" value="TreeGrafter"/>
</dbReference>
<reference evidence="2 3" key="1">
    <citation type="submission" date="2018-06" db="EMBL/GenBank/DDBJ databases">
        <title>Comparative genomics reveals the genomic features of Rhizophagus irregularis, R. cerebriforme, R. diaphanum and Gigaspora rosea, and their symbiotic lifestyle signature.</title>
        <authorList>
            <person name="Morin E."/>
            <person name="San Clemente H."/>
            <person name="Chen E.C.H."/>
            <person name="De La Providencia I."/>
            <person name="Hainaut M."/>
            <person name="Kuo A."/>
            <person name="Kohler A."/>
            <person name="Murat C."/>
            <person name="Tang N."/>
            <person name="Roy S."/>
            <person name="Loubradou J."/>
            <person name="Henrissat B."/>
            <person name="Grigoriev I.V."/>
            <person name="Corradi N."/>
            <person name="Roux C."/>
            <person name="Martin F.M."/>
        </authorList>
    </citation>
    <scope>NUCLEOTIDE SEQUENCE [LARGE SCALE GENOMIC DNA]</scope>
    <source>
        <strain evidence="2 3">DAOM 194757</strain>
    </source>
</reference>
<sequence length="465" mass="53675">MIKEKIINFIHRNEIDDEKYLTDGGSSVIMTAKWIRNNTNIALKDVAINEKTDTDNDEFIKEIKIIEIVHSNKDDNENKEKISSIGYKNVINFFGLTGDKSGLYLVYEYADLGNLRYYLSQNNLGWKQKVNIARQTVCGLYFLQENKILHRDLNTQNVVMKMDKNFEGGIRTIIIDFGFSKVLSCNSNSNQLIELINGSIPFLDPARLNDVNYALNYKSDIYSLGVIMWEITSNGRPPFNSIINNNNYSLKKFKDNIIKGAREEPINGSTISYIELYQGCWNEKPNLRPEIKNIHKSIYQEDMISGKFYGSDIDQAKPSEDSHGFYNMVLQYAEDGTLREYLMKNLVKLKWADKLRIAKEIAHGLSFLHDNDINHRDLHSKNILIHEEHPKIADFGLSKQMNETSMTSTSNFHGMLEYMEPQCFNNINDVYKRDKRSDIYSFGVILWEISSGRPPFQTCKLTVAL</sequence>
<dbReference type="InterPro" id="IPR000719">
    <property type="entry name" value="Prot_kinase_dom"/>
</dbReference>
<name>A0A397UCR1_9GLOM</name>
<dbReference type="Gene3D" id="1.10.510.10">
    <property type="entry name" value="Transferase(Phosphotransferase) domain 1"/>
    <property type="match status" value="2"/>
</dbReference>
<dbReference type="SUPFAM" id="SSF56112">
    <property type="entry name" value="Protein kinase-like (PK-like)"/>
    <property type="match status" value="2"/>
</dbReference>
<proteinExistence type="predicted"/>
<dbReference type="PROSITE" id="PS50011">
    <property type="entry name" value="PROTEIN_KINASE_DOM"/>
    <property type="match status" value="2"/>
</dbReference>
<dbReference type="OrthoDB" id="4062651at2759"/>
<dbReference type="STRING" id="44941.A0A397UCR1"/>
<evidence type="ECO:0000259" key="1">
    <source>
        <dbReference type="PROSITE" id="PS50011"/>
    </source>
</evidence>
<dbReference type="InterPro" id="IPR051681">
    <property type="entry name" value="Ser/Thr_Kinases-Pseudokinases"/>
</dbReference>
<dbReference type="AlphaFoldDB" id="A0A397UCR1"/>